<dbReference type="InterPro" id="IPR007922">
    <property type="entry name" value="DciA-like"/>
</dbReference>
<dbReference type="EMBL" id="LXYT01000002">
    <property type="protein sequence ID" value="OLY43244.1"/>
    <property type="molecule type" value="Genomic_DNA"/>
</dbReference>
<keyword evidence="2" id="KW-1185">Reference proteome</keyword>
<proteinExistence type="predicted"/>
<evidence type="ECO:0000313" key="1">
    <source>
        <dbReference type="EMBL" id="OLY43244.1"/>
    </source>
</evidence>
<evidence type="ECO:0008006" key="3">
    <source>
        <dbReference type="Google" id="ProtNLM"/>
    </source>
</evidence>
<comment type="caution">
    <text evidence="1">The sequence shown here is derived from an EMBL/GenBank/DDBJ whole genome shotgun (WGS) entry which is preliminary data.</text>
</comment>
<dbReference type="OrthoDB" id="7160947at2"/>
<evidence type="ECO:0000313" key="2">
    <source>
        <dbReference type="Proteomes" id="UP000187344"/>
    </source>
</evidence>
<sequence length="173" mass="19512">MGWKPKKRHFSSLAETASGLLEPLLRKKTGLSLELMANWATLVGEDIAKTTMPLKIIWSRRASIDDPFKPGTLVVGCEAYSAMILTHETGEILQRINAFFGYVAINRIKIEQRVIVKEEEARIERPPVNETDRKLIDELTGKIENDGLRNSLSDLGLSIFSQKYVSHGKKFNN</sequence>
<organism evidence="1 2">
    <name type="scientific">Bartonella apis</name>
    <dbReference type="NCBI Taxonomy" id="1686310"/>
    <lineage>
        <taxon>Bacteria</taxon>
        <taxon>Pseudomonadati</taxon>
        <taxon>Pseudomonadota</taxon>
        <taxon>Alphaproteobacteria</taxon>
        <taxon>Hyphomicrobiales</taxon>
        <taxon>Bartonellaceae</taxon>
        <taxon>Bartonella</taxon>
    </lineage>
</organism>
<reference evidence="1 2" key="1">
    <citation type="submission" date="2016-12" db="EMBL/GenBank/DDBJ databases">
        <title>Comparative genomics of Bartonella apis.</title>
        <authorList>
            <person name="Engel P."/>
        </authorList>
    </citation>
    <scope>NUCLEOTIDE SEQUENCE [LARGE SCALE GENOMIC DNA]</scope>
    <source>
        <strain evidence="1 2">PEB0149</strain>
    </source>
</reference>
<name>A0A1R0F8D8_9HYPH</name>
<dbReference type="AlphaFoldDB" id="A0A1R0F8D8"/>
<dbReference type="Pfam" id="PF05258">
    <property type="entry name" value="DciA"/>
    <property type="match status" value="1"/>
</dbReference>
<gene>
    <name evidence="1" type="ORF">PEB0149_006690</name>
</gene>
<dbReference type="Proteomes" id="UP000187344">
    <property type="component" value="Unassembled WGS sequence"/>
</dbReference>
<protein>
    <recommendedName>
        <fullName evidence="3">DUF721 domain-containing protein</fullName>
    </recommendedName>
</protein>
<dbReference type="PIRSF" id="PIRSF032064">
    <property type="entry name" value="UCP032064"/>
    <property type="match status" value="1"/>
</dbReference>
<dbReference type="InterPro" id="IPR010593">
    <property type="entry name" value="DUF1159"/>
</dbReference>
<accession>A0A1R0F8D8</accession>